<name>O57714_PYRHO</name>
<keyword evidence="2" id="KW-1185">Reference proteome</keyword>
<evidence type="ECO:0000313" key="2">
    <source>
        <dbReference type="Proteomes" id="UP000000752"/>
    </source>
</evidence>
<dbReference type="EnsemblBacteria" id="BAA31117">
    <property type="protein sequence ID" value="BAA31117"/>
    <property type="gene ID" value="BAA31117"/>
</dbReference>
<dbReference type="KEGG" id="pho:PH1990"/>
<organism evidence="1 2">
    <name type="scientific">Pyrococcus horikoshii (strain ATCC 700860 / DSM 12428 / JCM 9974 / NBRC 100139 / OT-3)</name>
    <dbReference type="NCBI Taxonomy" id="70601"/>
    <lineage>
        <taxon>Archaea</taxon>
        <taxon>Methanobacteriati</taxon>
        <taxon>Methanobacteriota</taxon>
        <taxon>Thermococci</taxon>
        <taxon>Thermococcales</taxon>
        <taxon>Thermococcaceae</taxon>
        <taxon>Pyrococcus</taxon>
    </lineage>
</organism>
<accession>O57714</accession>
<dbReference type="Proteomes" id="UP000000752">
    <property type="component" value="Chromosome"/>
</dbReference>
<protein>
    <submittedName>
        <fullName evidence="1">Uncharacterized protein</fullName>
    </submittedName>
</protein>
<evidence type="ECO:0000313" key="1">
    <source>
        <dbReference type="EMBL" id="BAA31117.1"/>
    </source>
</evidence>
<sequence length="144" mass="16467">MPIPPGITLIMATAIEAILTRRTWRNVILPPRLRNIKYVFSISAPHKMNEYSIVDDSLLFLLANLKKVSLNSLISPKSFSLILSSLIENFDGNIFLKILARYKRAERAYFSLIEKTVVISNIITKIMAEIPRIIKRTLAWIVRA</sequence>
<reference evidence="1 2" key="1">
    <citation type="journal article" date="1998" name="DNA Res.">
        <title>Complete sequence and gene organization of the genome of a hyper-thermophilic archaebacterium, Pyrococcus horikoshii OT3.</title>
        <authorList>
            <person name="Kawarabayasi Y."/>
            <person name="Sawada M."/>
            <person name="Horikawa H."/>
            <person name="Haikawa Y."/>
            <person name="Hino Y."/>
            <person name="Yamamoto S."/>
            <person name="Sekine M."/>
            <person name="Baba S."/>
            <person name="Kosugi H."/>
            <person name="Hosoyama A."/>
            <person name="Nagai Y."/>
            <person name="Sakai M."/>
            <person name="Ogura K."/>
            <person name="Otuka R."/>
            <person name="Nakazawa H."/>
            <person name="Takamiya M."/>
            <person name="Ohfuku Y."/>
            <person name="Funahashi T."/>
            <person name="Tanaka T."/>
            <person name="Kudoh Y."/>
            <person name="Yamazaki J."/>
            <person name="Kushida N."/>
            <person name="Oguchi A."/>
            <person name="Aoki K."/>
            <person name="Nakamura Y."/>
            <person name="Robb T.F."/>
            <person name="Horikoshi K."/>
            <person name="Masuchi Y."/>
            <person name="Shizuya H."/>
            <person name="Kikuchi H."/>
        </authorList>
    </citation>
    <scope>NUCLEOTIDE SEQUENCE [LARGE SCALE GENOMIC DNA]</scope>
    <source>
        <strain evidence="2">ATCC 700860 / DSM 12428 / JCM 9974 / NBRC 100139 / OT-3</strain>
    </source>
</reference>
<gene>
    <name evidence="1" type="ordered locus">PH1990</name>
</gene>
<dbReference type="AlphaFoldDB" id="O57714"/>
<dbReference type="PIR" id="F71215">
    <property type="entry name" value="F71215"/>
</dbReference>
<dbReference type="EMBL" id="BA000001">
    <property type="protein sequence ID" value="BAA31117.1"/>
    <property type="molecule type" value="Genomic_DNA"/>
</dbReference>
<proteinExistence type="predicted"/>